<feature type="domain" description="DDE-1" evidence="1">
    <location>
        <begin position="1"/>
        <end position="113"/>
    </location>
</feature>
<proteinExistence type="predicted"/>
<dbReference type="EMBL" id="VJMH01001424">
    <property type="protein sequence ID" value="KAF0712072.1"/>
    <property type="molecule type" value="Genomic_DNA"/>
</dbReference>
<reference evidence="2" key="2">
    <citation type="submission" date="2019-06" db="EMBL/GenBank/DDBJ databases">
        <title>Genomics analysis of Aphanomyces spp. identifies a new class of oomycete effector associated with host adaptation.</title>
        <authorList>
            <person name="Gaulin E."/>
        </authorList>
    </citation>
    <scope>NUCLEOTIDE SEQUENCE</scope>
    <source>
        <strain evidence="2">CBS 578.67</strain>
    </source>
</reference>
<accession>A0A485KDM5</accession>
<dbReference type="AlphaFoldDB" id="A0A485KDM5"/>
<dbReference type="GO" id="GO:0003676">
    <property type="term" value="F:nucleic acid binding"/>
    <property type="evidence" value="ECO:0007669"/>
    <property type="project" value="InterPro"/>
</dbReference>
<organism evidence="3 4">
    <name type="scientific">Aphanomyces stellatus</name>
    <dbReference type="NCBI Taxonomy" id="120398"/>
    <lineage>
        <taxon>Eukaryota</taxon>
        <taxon>Sar</taxon>
        <taxon>Stramenopiles</taxon>
        <taxon>Oomycota</taxon>
        <taxon>Saprolegniomycetes</taxon>
        <taxon>Saprolegniales</taxon>
        <taxon>Verrucalvaceae</taxon>
        <taxon>Aphanomyces</taxon>
    </lineage>
</organism>
<evidence type="ECO:0000313" key="3">
    <source>
        <dbReference type="EMBL" id="VFT82014.1"/>
    </source>
</evidence>
<protein>
    <submittedName>
        <fullName evidence="3">Aste57867_4924 protein</fullName>
    </submittedName>
</protein>
<evidence type="ECO:0000259" key="1">
    <source>
        <dbReference type="Pfam" id="PF03184"/>
    </source>
</evidence>
<dbReference type="OrthoDB" id="97987at2759"/>
<keyword evidence="4" id="KW-1185">Reference proteome</keyword>
<dbReference type="Proteomes" id="UP000332933">
    <property type="component" value="Unassembled WGS sequence"/>
</dbReference>
<evidence type="ECO:0000313" key="4">
    <source>
        <dbReference type="Proteomes" id="UP000332933"/>
    </source>
</evidence>
<dbReference type="EMBL" id="CAADRA010001425">
    <property type="protein sequence ID" value="VFT82014.1"/>
    <property type="molecule type" value="Genomic_DNA"/>
</dbReference>
<dbReference type="InterPro" id="IPR004875">
    <property type="entry name" value="DDE_SF_endonuclease_dom"/>
</dbReference>
<reference evidence="3 4" key="1">
    <citation type="submission" date="2019-03" db="EMBL/GenBank/DDBJ databases">
        <authorList>
            <person name="Gaulin E."/>
            <person name="Dumas B."/>
        </authorList>
    </citation>
    <scope>NUCLEOTIDE SEQUENCE [LARGE SCALE GENOMIC DNA]</scope>
    <source>
        <strain evidence="3">CBS 568.67</strain>
    </source>
</reference>
<evidence type="ECO:0000313" key="2">
    <source>
        <dbReference type="EMBL" id="KAF0712072.1"/>
    </source>
</evidence>
<sequence>MDDRVWQIYLHSLLKHELVAEFPSVILVDNLKSHVSHASVESVCLDLCASMESLPPKSTSVCQPLDVGVMGPLKSMMRSLWLKEKPVITAAEKRMAMIKRTIAAWDALSEVAVKKSLIKAIPQVVEL</sequence>
<gene>
    <name evidence="3" type="primary">Aste57867_4924</name>
    <name evidence="2" type="ORF">As57867_004911</name>
    <name evidence="3" type="ORF">ASTE57867_4924</name>
</gene>
<name>A0A485KDM5_9STRA</name>
<dbReference type="Pfam" id="PF03184">
    <property type="entry name" value="DDE_1"/>
    <property type="match status" value="1"/>
</dbReference>